<organism evidence="15">
    <name type="scientific">Tetraselmis sp. GSL018</name>
    <dbReference type="NCBI Taxonomy" id="582737"/>
    <lineage>
        <taxon>Eukaryota</taxon>
        <taxon>Viridiplantae</taxon>
        <taxon>Chlorophyta</taxon>
        <taxon>core chlorophytes</taxon>
        <taxon>Chlorodendrophyceae</taxon>
        <taxon>Chlorodendrales</taxon>
        <taxon>Chlorodendraceae</taxon>
        <taxon>Tetraselmis</taxon>
    </lineage>
</organism>
<protein>
    <recommendedName>
        <fullName evidence="10">Isobutyryl-CoA dehydrogenase, mitochondrial</fullName>
    </recommendedName>
</protein>
<feature type="domain" description="Acyl-CoA dehydrogenase/oxidase C-terminal" evidence="12">
    <location>
        <begin position="136"/>
        <end position="285"/>
    </location>
</feature>
<evidence type="ECO:0000256" key="1">
    <source>
        <dbReference type="ARBA" id="ARBA00001974"/>
    </source>
</evidence>
<evidence type="ECO:0000256" key="7">
    <source>
        <dbReference type="ARBA" id="ARBA00023002"/>
    </source>
</evidence>
<dbReference type="Gene3D" id="1.20.140.10">
    <property type="entry name" value="Butyryl-CoA Dehydrogenase, subunit A, domain 3"/>
    <property type="match status" value="1"/>
</dbReference>
<keyword evidence="7 11" id="KW-0560">Oxidoreductase</keyword>
<dbReference type="PROSITE" id="PS00072">
    <property type="entry name" value="ACYL_COA_DH_1"/>
    <property type="match status" value="1"/>
</dbReference>
<evidence type="ECO:0000256" key="11">
    <source>
        <dbReference type="RuleBase" id="RU362125"/>
    </source>
</evidence>
<dbReference type="SUPFAM" id="SSF56645">
    <property type="entry name" value="Acyl-CoA dehydrogenase NM domain-like"/>
    <property type="match status" value="1"/>
</dbReference>
<dbReference type="InterPro" id="IPR036250">
    <property type="entry name" value="AcylCo_DH-like_C"/>
</dbReference>
<evidence type="ECO:0000313" key="14">
    <source>
        <dbReference type="EMBL" id="JAC64218.1"/>
    </source>
</evidence>
<dbReference type="PANTHER" id="PTHR43831">
    <property type="entry name" value="ISOBUTYRYL-COA DEHYDROGENASE"/>
    <property type="match status" value="1"/>
</dbReference>
<comment type="catalytic activity">
    <reaction evidence="9">
        <text>propanoyl-CoA + oxidized [electron-transfer flavoprotein] + H(+) = acryloyl-CoA + reduced [electron-transfer flavoprotein]</text>
        <dbReference type="Rhea" id="RHEA:31287"/>
        <dbReference type="Rhea" id="RHEA-COMP:10685"/>
        <dbReference type="Rhea" id="RHEA-COMP:10686"/>
        <dbReference type="ChEBI" id="CHEBI:15378"/>
        <dbReference type="ChEBI" id="CHEBI:57367"/>
        <dbReference type="ChEBI" id="CHEBI:57392"/>
        <dbReference type="ChEBI" id="CHEBI:57692"/>
        <dbReference type="ChEBI" id="CHEBI:58307"/>
    </reaction>
    <physiologicalReaction direction="left-to-right" evidence="9">
        <dbReference type="Rhea" id="RHEA:31288"/>
    </physiologicalReaction>
</comment>
<keyword evidence="6 11" id="KW-0274">FAD</keyword>
<dbReference type="GO" id="GO:0005739">
    <property type="term" value="C:mitochondrion"/>
    <property type="evidence" value="ECO:0007669"/>
    <property type="project" value="TreeGrafter"/>
</dbReference>
<dbReference type="AlphaFoldDB" id="A0A061R0M1"/>
<dbReference type="SUPFAM" id="SSF47203">
    <property type="entry name" value="Acyl-CoA dehydrogenase C-terminal domain-like"/>
    <property type="match status" value="1"/>
</dbReference>
<dbReference type="EMBL" id="GBEZ01022629">
    <property type="protein sequence ID" value="JAC64218.1"/>
    <property type="molecule type" value="Transcribed_RNA"/>
</dbReference>
<evidence type="ECO:0000256" key="3">
    <source>
        <dbReference type="ARBA" id="ARBA00009347"/>
    </source>
</evidence>
<proteinExistence type="inferred from homology"/>
<evidence type="ECO:0000256" key="2">
    <source>
        <dbReference type="ARBA" id="ARBA00005109"/>
    </source>
</evidence>
<sequence>MVCYMIDAFGTESQRYKYLPDMVSLDKLGCYCLTEPGSGSDASSLKTTAREVDNGFIINGEKAFISGGGVGDVYVVMARTGGTGPSGISAFIVDKDTPGVSFGKRERKMGWKAQPTASVVLEDAFVPTENLLGTRDEGFKIAMRALDGGRVNIAACSIGGGRFCLDTARSYAQSRRQFGRPIGEFQNTQFSIADMATSLQASRLLTYHAARALDQGLPEATMDCAMAKRFATDSCSRVADRALQILGGYGYLSDYHVERYLRDLRVHSILEGTNEVMRIIISRELGRLEPVP</sequence>
<evidence type="ECO:0000259" key="13">
    <source>
        <dbReference type="Pfam" id="PF02770"/>
    </source>
</evidence>
<name>A0A061R0M1_9CHLO</name>
<evidence type="ECO:0000259" key="12">
    <source>
        <dbReference type="Pfam" id="PF00441"/>
    </source>
</evidence>
<dbReference type="FunFam" id="2.40.110.10:FF:000001">
    <property type="entry name" value="Acyl-CoA dehydrogenase, mitochondrial"/>
    <property type="match status" value="1"/>
</dbReference>
<evidence type="ECO:0000256" key="4">
    <source>
        <dbReference type="ARBA" id="ARBA00022456"/>
    </source>
</evidence>
<dbReference type="GO" id="GO:0009083">
    <property type="term" value="P:branched-chain amino acid catabolic process"/>
    <property type="evidence" value="ECO:0007669"/>
    <property type="project" value="UniProtKB-KW"/>
</dbReference>
<comment type="pathway">
    <text evidence="2">Amino-acid degradation; L-valine degradation.</text>
</comment>
<dbReference type="InterPro" id="IPR009100">
    <property type="entry name" value="AcylCoA_DH/oxidase_NM_dom_sf"/>
</dbReference>
<dbReference type="Pfam" id="PF02770">
    <property type="entry name" value="Acyl-CoA_dh_M"/>
    <property type="match status" value="1"/>
</dbReference>
<evidence type="ECO:0000256" key="8">
    <source>
        <dbReference type="ARBA" id="ARBA00049552"/>
    </source>
</evidence>
<evidence type="ECO:0000256" key="9">
    <source>
        <dbReference type="ARBA" id="ARBA00050268"/>
    </source>
</evidence>
<feature type="domain" description="Acyl-CoA oxidase/dehydrogenase middle" evidence="13">
    <location>
        <begin position="30"/>
        <end position="123"/>
    </location>
</feature>
<dbReference type="InterPro" id="IPR009075">
    <property type="entry name" value="AcylCo_DH/oxidase_C"/>
</dbReference>
<gene>
    <name evidence="15" type="primary">ACAD8</name>
    <name evidence="15" type="ORF">TSPGSL018_15862</name>
    <name evidence="14" type="ORF">TSPGSL018_18800</name>
</gene>
<dbReference type="EMBL" id="GBEZ01021210">
    <property type="protein sequence ID" value="JAC65523.1"/>
    <property type="molecule type" value="Transcribed_RNA"/>
</dbReference>
<dbReference type="InterPro" id="IPR006091">
    <property type="entry name" value="Acyl-CoA_Oxase/DH_mid-dom"/>
</dbReference>
<comment type="cofactor">
    <cofactor evidence="1 11">
        <name>FAD</name>
        <dbReference type="ChEBI" id="CHEBI:57692"/>
    </cofactor>
</comment>
<keyword evidence="4" id="KW-0101">Branched-chain amino acid catabolism</keyword>
<dbReference type="InterPro" id="IPR037069">
    <property type="entry name" value="AcylCoA_DH/ox_N_sf"/>
</dbReference>
<dbReference type="Gene3D" id="2.40.110.10">
    <property type="entry name" value="Butyryl-CoA Dehydrogenase, subunit A, domain 2"/>
    <property type="match status" value="1"/>
</dbReference>
<evidence type="ECO:0000256" key="5">
    <source>
        <dbReference type="ARBA" id="ARBA00022630"/>
    </source>
</evidence>
<dbReference type="PANTHER" id="PTHR43831:SF1">
    <property type="entry name" value="ISOBUTYRYL-COA DEHYDROGENASE, MITOCHONDRIAL"/>
    <property type="match status" value="1"/>
</dbReference>
<dbReference type="FunFam" id="1.20.140.10:FF:000001">
    <property type="entry name" value="Acyl-CoA dehydrogenase"/>
    <property type="match status" value="1"/>
</dbReference>
<dbReference type="InterPro" id="IPR046373">
    <property type="entry name" value="Acyl-CoA_Oxase/DH_mid-dom_sf"/>
</dbReference>
<dbReference type="Pfam" id="PF00441">
    <property type="entry name" value="Acyl-CoA_dh_1"/>
    <property type="match status" value="1"/>
</dbReference>
<evidence type="ECO:0000313" key="15">
    <source>
        <dbReference type="EMBL" id="JAC65523.1"/>
    </source>
</evidence>
<dbReference type="InterPro" id="IPR006089">
    <property type="entry name" value="Acyl-CoA_DH_CS"/>
</dbReference>
<comment type="similarity">
    <text evidence="3 11">Belongs to the acyl-CoA dehydrogenase family.</text>
</comment>
<evidence type="ECO:0000256" key="6">
    <source>
        <dbReference type="ARBA" id="ARBA00022827"/>
    </source>
</evidence>
<dbReference type="GO" id="GO:0003995">
    <property type="term" value="F:acyl-CoA dehydrogenase activity"/>
    <property type="evidence" value="ECO:0007669"/>
    <property type="project" value="InterPro"/>
</dbReference>
<accession>A0A061R0M1</accession>
<dbReference type="Gene3D" id="1.10.540.10">
    <property type="entry name" value="Acyl-CoA dehydrogenase/oxidase, N-terminal domain"/>
    <property type="match status" value="1"/>
</dbReference>
<evidence type="ECO:0000256" key="10">
    <source>
        <dbReference type="ARBA" id="ARBA00071686"/>
    </source>
</evidence>
<dbReference type="InterPro" id="IPR052547">
    <property type="entry name" value="Mito_Isobutyryl-CoADH"/>
</dbReference>
<keyword evidence="5 11" id="KW-0285">Flavoprotein</keyword>
<reference evidence="15" key="1">
    <citation type="submission" date="2014-05" db="EMBL/GenBank/DDBJ databases">
        <title>The transcriptome of the halophilic microalga Tetraselmis sp. GSL018 isolated from the Great Salt Lake, Utah.</title>
        <authorList>
            <person name="Jinkerson R.E."/>
            <person name="D'Adamo S."/>
            <person name="Posewitz M.C."/>
        </authorList>
    </citation>
    <scope>NUCLEOTIDE SEQUENCE</scope>
    <source>
        <strain evidence="15">GSL018</strain>
    </source>
</reference>
<dbReference type="PROSITE" id="PS00073">
    <property type="entry name" value="ACYL_COA_DH_2"/>
    <property type="match status" value="1"/>
</dbReference>
<comment type="catalytic activity">
    <reaction evidence="8">
        <text>(2S)-2-methylbutanoyl-CoA + oxidized [electron-transfer flavoprotein] + H(+) = (2E)-2-methylbut-2-enoyl-CoA + reduced [electron-transfer flavoprotein]</text>
        <dbReference type="Rhea" id="RHEA:48256"/>
        <dbReference type="Rhea" id="RHEA-COMP:10685"/>
        <dbReference type="Rhea" id="RHEA-COMP:10686"/>
        <dbReference type="ChEBI" id="CHEBI:15378"/>
        <dbReference type="ChEBI" id="CHEBI:57337"/>
        <dbReference type="ChEBI" id="CHEBI:57692"/>
        <dbReference type="ChEBI" id="CHEBI:58307"/>
        <dbReference type="ChEBI" id="CHEBI:88166"/>
    </reaction>
    <physiologicalReaction direction="left-to-right" evidence="8">
        <dbReference type="Rhea" id="RHEA:48257"/>
    </physiologicalReaction>
</comment>
<dbReference type="GO" id="GO:0050660">
    <property type="term" value="F:flavin adenine dinucleotide binding"/>
    <property type="evidence" value="ECO:0007669"/>
    <property type="project" value="InterPro"/>
</dbReference>